<feature type="transmembrane region" description="Helical" evidence="7">
    <location>
        <begin position="267"/>
        <end position="285"/>
    </location>
</feature>
<feature type="transmembrane region" description="Helical" evidence="7">
    <location>
        <begin position="292"/>
        <end position="313"/>
    </location>
</feature>
<comment type="similarity">
    <text evidence="2">Belongs to the concentrative nucleoside transporter (CNT) (TC 2.A.41) family.</text>
</comment>
<evidence type="ECO:0000313" key="11">
    <source>
        <dbReference type="EMBL" id="QFP80110.1"/>
    </source>
</evidence>
<sequence>MWRVVYLLVNVLGLLIFIGVGFLFSKKKKEIDWRAILIMLVINLVLAWFLTSFSIGREIVLGAANGFNWLVQVAYTGIAFALPSWVNVKQMDFVASVLLPILMIIPLFDILTYIGILPWIIKWLGRGLAKITGQPKFESFFAVEMMFLGNTEALAVSSLQLKQMKAERTLTLAMMSMSCVTASIIGAYTQMMPGQFILTAIPVNIINAIIVTNILNPVKVTPEEDTIAKMGGSGSAAVEATEMVEGKVEREPFFSFLGDSILNAGKLVLIITANVIAFVALAALIDKVLQLVNPWITLEHLLGIVMFPFAWLMGLDVNHAFEFAQFMGTKLVTNEFVVMGKVQHSIGSFAPHYQAVLTVFVTSFANFSTVGMIIGAFKGLVDREKNDMIAKNVGYMLLSGILVSLMSAAIVGLFVW</sequence>
<dbReference type="Proteomes" id="UP000326334">
    <property type="component" value="Chromosome"/>
</dbReference>
<dbReference type="PANTHER" id="PTHR10590">
    <property type="entry name" value="SODIUM/NUCLEOSIDE COTRANSPORTER"/>
    <property type="match status" value="1"/>
</dbReference>
<dbReference type="PANTHER" id="PTHR10590:SF19">
    <property type="entry name" value="PURINE NUCLEOSIDE TRANSPORT PROTEIN NUPG"/>
    <property type="match status" value="1"/>
</dbReference>
<feature type="transmembrane region" description="Helical" evidence="7">
    <location>
        <begin position="6"/>
        <end position="24"/>
    </location>
</feature>
<dbReference type="EMBL" id="CP045007">
    <property type="protein sequence ID" value="QFP80110.1"/>
    <property type="molecule type" value="Genomic_DNA"/>
</dbReference>
<comment type="subcellular location">
    <subcellularLocation>
        <location evidence="1">Cell membrane</location>
        <topology evidence="1">Multi-pass membrane protein</topology>
    </subcellularLocation>
</comment>
<evidence type="ECO:0000256" key="2">
    <source>
        <dbReference type="ARBA" id="ARBA00009033"/>
    </source>
</evidence>
<dbReference type="InterPro" id="IPR002668">
    <property type="entry name" value="CNT_N_dom"/>
</dbReference>
<reference evidence="11 12" key="1">
    <citation type="submission" date="2019-10" db="EMBL/GenBank/DDBJ databases">
        <title>Genome sequencing of Lactobacillus graminis.</title>
        <authorList>
            <person name="Kim K."/>
        </authorList>
    </citation>
    <scope>NUCLEOTIDE SEQUENCE [LARGE SCALE GENOMIC DNA]</scope>
    <source>
        <strain evidence="11 12">LG542</strain>
    </source>
</reference>
<dbReference type="Pfam" id="PF07670">
    <property type="entry name" value="Gate"/>
    <property type="match status" value="1"/>
</dbReference>
<evidence type="ECO:0000259" key="9">
    <source>
        <dbReference type="Pfam" id="PF07662"/>
    </source>
</evidence>
<keyword evidence="4 7" id="KW-0812">Transmembrane</keyword>
<keyword evidence="3" id="KW-1003">Cell membrane</keyword>
<protein>
    <submittedName>
        <fullName evidence="11">NupC/NupG family nucleoside CNT transporter</fullName>
    </submittedName>
</protein>
<feature type="transmembrane region" description="Helical" evidence="7">
    <location>
        <begin position="36"/>
        <end position="55"/>
    </location>
</feature>
<evidence type="ECO:0000256" key="4">
    <source>
        <dbReference type="ARBA" id="ARBA00022692"/>
    </source>
</evidence>
<dbReference type="Pfam" id="PF07662">
    <property type="entry name" value="Nucleos_tra2_C"/>
    <property type="match status" value="1"/>
</dbReference>
<organism evidence="11 12">
    <name type="scientific">Latilactobacillus graminis</name>
    <dbReference type="NCBI Taxonomy" id="60519"/>
    <lineage>
        <taxon>Bacteria</taxon>
        <taxon>Bacillati</taxon>
        <taxon>Bacillota</taxon>
        <taxon>Bacilli</taxon>
        <taxon>Lactobacillales</taxon>
        <taxon>Lactobacillaceae</taxon>
        <taxon>Latilactobacillus</taxon>
    </lineage>
</organism>
<dbReference type="InterPro" id="IPR011657">
    <property type="entry name" value="CNT_C_dom"/>
</dbReference>
<evidence type="ECO:0000256" key="5">
    <source>
        <dbReference type="ARBA" id="ARBA00022989"/>
    </source>
</evidence>
<feature type="transmembrane region" description="Helical" evidence="7">
    <location>
        <begin position="393"/>
        <end position="415"/>
    </location>
</feature>
<name>A0ABX6CBZ1_9LACO</name>
<evidence type="ECO:0000256" key="1">
    <source>
        <dbReference type="ARBA" id="ARBA00004651"/>
    </source>
</evidence>
<evidence type="ECO:0000259" key="8">
    <source>
        <dbReference type="Pfam" id="PF01773"/>
    </source>
</evidence>
<proteinExistence type="inferred from homology"/>
<keyword evidence="12" id="KW-1185">Reference proteome</keyword>
<keyword evidence="5 7" id="KW-1133">Transmembrane helix</keyword>
<feature type="transmembrane region" description="Helical" evidence="7">
    <location>
        <begin position="355"/>
        <end position="381"/>
    </location>
</feature>
<evidence type="ECO:0000313" key="12">
    <source>
        <dbReference type="Proteomes" id="UP000326334"/>
    </source>
</evidence>
<dbReference type="Pfam" id="PF01773">
    <property type="entry name" value="Nucleos_tra2_N"/>
    <property type="match status" value="1"/>
</dbReference>
<feature type="domain" description="Nucleoside transporter/FeoB GTPase Gate" evidence="10">
    <location>
        <begin position="96"/>
        <end position="191"/>
    </location>
</feature>
<dbReference type="InterPro" id="IPR011642">
    <property type="entry name" value="Gate_dom"/>
</dbReference>
<feature type="transmembrane region" description="Helical" evidence="7">
    <location>
        <begin position="170"/>
        <end position="189"/>
    </location>
</feature>
<feature type="domain" description="Concentrative nucleoside transporter N-terminal" evidence="8">
    <location>
        <begin position="12"/>
        <end position="83"/>
    </location>
</feature>
<dbReference type="InterPro" id="IPR008276">
    <property type="entry name" value="C_nuclsd_transpt"/>
</dbReference>
<accession>A0ABX6CBZ1</accession>
<evidence type="ECO:0000256" key="3">
    <source>
        <dbReference type="ARBA" id="ARBA00022475"/>
    </source>
</evidence>
<feature type="transmembrane region" description="Helical" evidence="7">
    <location>
        <begin position="93"/>
        <end position="121"/>
    </location>
</feature>
<feature type="transmembrane region" description="Helical" evidence="7">
    <location>
        <begin position="67"/>
        <end position="86"/>
    </location>
</feature>
<evidence type="ECO:0000259" key="10">
    <source>
        <dbReference type="Pfam" id="PF07670"/>
    </source>
</evidence>
<feature type="domain" description="Concentrative nucleoside transporter C-terminal" evidence="9">
    <location>
        <begin position="197"/>
        <end position="412"/>
    </location>
</feature>
<evidence type="ECO:0000256" key="6">
    <source>
        <dbReference type="ARBA" id="ARBA00023136"/>
    </source>
</evidence>
<keyword evidence="6 7" id="KW-0472">Membrane</keyword>
<gene>
    <name evidence="11" type="ORF">LG542_07730</name>
</gene>
<evidence type="ECO:0000256" key="7">
    <source>
        <dbReference type="SAM" id="Phobius"/>
    </source>
</evidence>